<feature type="domain" description="DUF7975" evidence="1">
    <location>
        <begin position="2"/>
        <end position="114"/>
    </location>
</feature>
<name>A0A4U5JCT8_9EURY</name>
<dbReference type="Pfam" id="PF25930">
    <property type="entry name" value="DUF7975"/>
    <property type="match status" value="1"/>
</dbReference>
<comment type="caution">
    <text evidence="2">The sequence shown here is derived from an EMBL/GenBank/DDBJ whole genome shotgun (WGS) entry which is preliminary data.</text>
</comment>
<dbReference type="AlphaFoldDB" id="A0A4U5JCT8"/>
<evidence type="ECO:0000259" key="1">
    <source>
        <dbReference type="Pfam" id="PF25930"/>
    </source>
</evidence>
<dbReference type="RefSeq" id="WP_137275984.1">
    <property type="nucleotide sequence ID" value="NZ_QKNX01000002.1"/>
</dbReference>
<dbReference type="InterPro" id="IPR058281">
    <property type="entry name" value="DUF7975"/>
</dbReference>
<keyword evidence="3" id="KW-1185">Reference proteome</keyword>
<evidence type="ECO:0000313" key="3">
    <source>
        <dbReference type="Proteomes" id="UP000308037"/>
    </source>
</evidence>
<evidence type="ECO:0000313" key="2">
    <source>
        <dbReference type="EMBL" id="TKR26066.1"/>
    </source>
</evidence>
<organism evidence="2 3">
    <name type="scientific">Natronomonas salsuginis</name>
    <dbReference type="NCBI Taxonomy" id="2217661"/>
    <lineage>
        <taxon>Archaea</taxon>
        <taxon>Methanobacteriati</taxon>
        <taxon>Methanobacteriota</taxon>
        <taxon>Stenosarchaea group</taxon>
        <taxon>Halobacteria</taxon>
        <taxon>Halobacteriales</taxon>
        <taxon>Natronomonadaceae</taxon>
        <taxon>Natronomonas</taxon>
    </lineage>
</organism>
<protein>
    <recommendedName>
        <fullName evidence="1">DUF7975 domain-containing protein</fullName>
    </recommendedName>
</protein>
<dbReference type="EMBL" id="QKNX01000002">
    <property type="protein sequence ID" value="TKR26066.1"/>
    <property type="molecule type" value="Genomic_DNA"/>
</dbReference>
<gene>
    <name evidence="2" type="ORF">DM868_06115</name>
</gene>
<dbReference type="OrthoDB" id="193911at2157"/>
<proteinExistence type="predicted"/>
<sequence length="117" mass="13062">MAADTVEGRRTLLVTGILDARREGQPVTFEAEGVELEYDDRTIRLELDAEQRDRLDALLSTYHVFKIKQPETRRAADGVVYLSAVTDAKHAADFVDAAFREVYELGGEYALNAVDEA</sequence>
<reference evidence="2 3" key="1">
    <citation type="submission" date="2019-04" db="EMBL/GenBank/DDBJ databases">
        <title>Natronomonas sp. F20-122 a newhaloarchaeon isolated from a saline saltern of Isla Bacuta, Huelva, Spain.</title>
        <authorList>
            <person name="Duran-Viseras A."/>
            <person name="Sanchez-Porro C."/>
            <person name="Ventosa A."/>
        </authorList>
    </citation>
    <scope>NUCLEOTIDE SEQUENCE [LARGE SCALE GENOMIC DNA]</scope>
    <source>
        <strain evidence="2 3">F20-122</strain>
    </source>
</reference>
<accession>A0A4U5JCT8</accession>
<dbReference type="Proteomes" id="UP000308037">
    <property type="component" value="Unassembled WGS sequence"/>
</dbReference>